<feature type="transmembrane region" description="Helical" evidence="8">
    <location>
        <begin position="285"/>
        <end position="306"/>
    </location>
</feature>
<name>A0A8S2F0X7_9BILA</name>
<keyword evidence="7 8" id="KW-0472">Membrane</keyword>
<dbReference type="InterPro" id="IPR004813">
    <property type="entry name" value="OPT"/>
</dbReference>
<evidence type="ECO:0000313" key="11">
    <source>
        <dbReference type="Proteomes" id="UP000677228"/>
    </source>
</evidence>
<dbReference type="GO" id="GO:0015031">
    <property type="term" value="P:protein transport"/>
    <property type="evidence" value="ECO:0007669"/>
    <property type="project" value="UniProtKB-KW"/>
</dbReference>
<evidence type="ECO:0000313" key="10">
    <source>
        <dbReference type="EMBL" id="CAF4175871.1"/>
    </source>
</evidence>
<comment type="subcellular location">
    <subcellularLocation>
        <location evidence="1">Membrane</location>
        <topology evidence="1">Multi-pass membrane protein</topology>
    </subcellularLocation>
</comment>
<dbReference type="InterPro" id="IPR004648">
    <property type="entry name" value="Oligpept_transpt"/>
</dbReference>
<protein>
    <submittedName>
        <fullName evidence="9">Uncharacterized protein</fullName>
    </submittedName>
</protein>
<dbReference type="Proteomes" id="UP000677228">
    <property type="component" value="Unassembled WGS sequence"/>
</dbReference>
<feature type="transmembrane region" description="Helical" evidence="8">
    <location>
        <begin position="203"/>
        <end position="227"/>
    </location>
</feature>
<feature type="transmembrane region" description="Helical" evidence="8">
    <location>
        <begin position="262"/>
        <end position="279"/>
    </location>
</feature>
<organism evidence="9 11">
    <name type="scientific">Didymodactylos carnosus</name>
    <dbReference type="NCBI Taxonomy" id="1234261"/>
    <lineage>
        <taxon>Eukaryota</taxon>
        <taxon>Metazoa</taxon>
        <taxon>Spiralia</taxon>
        <taxon>Gnathifera</taxon>
        <taxon>Rotifera</taxon>
        <taxon>Eurotatoria</taxon>
        <taxon>Bdelloidea</taxon>
        <taxon>Philodinida</taxon>
        <taxon>Philodinidae</taxon>
        <taxon>Didymodactylos</taxon>
    </lineage>
</organism>
<feature type="transmembrane region" description="Helical" evidence="8">
    <location>
        <begin position="100"/>
        <end position="119"/>
    </location>
</feature>
<evidence type="ECO:0000256" key="3">
    <source>
        <dbReference type="ARBA" id="ARBA00022692"/>
    </source>
</evidence>
<dbReference type="AlphaFoldDB" id="A0A8S2F0X7"/>
<keyword evidence="3 8" id="KW-0812">Transmembrane</keyword>
<reference evidence="9" key="1">
    <citation type="submission" date="2021-02" db="EMBL/GenBank/DDBJ databases">
        <authorList>
            <person name="Nowell W R."/>
        </authorList>
    </citation>
    <scope>NUCLEOTIDE SEQUENCE</scope>
</reference>
<keyword evidence="4" id="KW-0571">Peptide transport</keyword>
<dbReference type="EMBL" id="CAJOBA010045364">
    <property type="protein sequence ID" value="CAF4175871.1"/>
    <property type="molecule type" value="Genomic_DNA"/>
</dbReference>
<dbReference type="EMBL" id="CAJNOK010023705">
    <property type="protein sequence ID" value="CAF1366420.1"/>
    <property type="molecule type" value="Genomic_DNA"/>
</dbReference>
<comment type="caution">
    <text evidence="9">The sequence shown here is derived from an EMBL/GenBank/DDBJ whole genome shotgun (WGS) entry which is preliminary data.</text>
</comment>
<evidence type="ECO:0000256" key="7">
    <source>
        <dbReference type="ARBA" id="ARBA00023136"/>
    </source>
</evidence>
<dbReference type="Proteomes" id="UP000682733">
    <property type="component" value="Unassembled WGS sequence"/>
</dbReference>
<feature type="transmembrane region" description="Helical" evidence="8">
    <location>
        <begin position="157"/>
        <end position="183"/>
    </location>
</feature>
<keyword evidence="6 8" id="KW-1133">Transmembrane helix</keyword>
<gene>
    <name evidence="9" type="ORF">OVA965_LOCUS31468</name>
    <name evidence="10" type="ORF">TMI583_LOCUS32300</name>
</gene>
<keyword evidence="2" id="KW-0813">Transport</keyword>
<keyword evidence="5" id="KW-0653">Protein transport</keyword>
<sequence length="342" mass="39569">MIWPANLPVIALLRTIHEKEDSTSCRWLKLCRMKFFLLITICQTIYYWLPGYIMRIFSLIVHTIFHHGKDIIEYSRTSLKKRQNDIHCTLMAKYPEVSELWFIVLFLIAFILSVFVCHFGQFMPWYYLFVAVPLMFICSLPIGIVEARTTIEILPMFILAALGATFLKGNNVVALMTFMIYSYQMLTQSLLLIRNLKFGATNILGASSVTSGMLWLLLIAGLLPIVLWFMSKKYHHIKWLQYVHIPIIFSIGNYVPPAGKHVTWFIVGFLFNTIIRGWWWQRYALLFSIAMDIGVQFSAIVIYILFIKNISFPIWWGTGANNADGCPLAEANFTGHLPQYPL</sequence>
<proteinExistence type="predicted"/>
<evidence type="ECO:0000256" key="1">
    <source>
        <dbReference type="ARBA" id="ARBA00004141"/>
    </source>
</evidence>
<feature type="transmembrane region" description="Helical" evidence="8">
    <location>
        <begin position="35"/>
        <end position="53"/>
    </location>
</feature>
<evidence type="ECO:0000256" key="5">
    <source>
        <dbReference type="ARBA" id="ARBA00022927"/>
    </source>
</evidence>
<evidence type="ECO:0000313" key="9">
    <source>
        <dbReference type="EMBL" id="CAF1366420.1"/>
    </source>
</evidence>
<dbReference type="GO" id="GO:0016020">
    <property type="term" value="C:membrane"/>
    <property type="evidence" value="ECO:0007669"/>
    <property type="project" value="UniProtKB-SubCell"/>
</dbReference>
<accession>A0A8S2F0X7</accession>
<dbReference type="PANTHER" id="PTHR22601">
    <property type="entry name" value="ISP4 LIKE PROTEIN"/>
    <property type="match status" value="1"/>
</dbReference>
<dbReference type="GO" id="GO:0035673">
    <property type="term" value="F:oligopeptide transmembrane transporter activity"/>
    <property type="evidence" value="ECO:0007669"/>
    <property type="project" value="InterPro"/>
</dbReference>
<evidence type="ECO:0000256" key="2">
    <source>
        <dbReference type="ARBA" id="ARBA00022448"/>
    </source>
</evidence>
<evidence type="ECO:0000256" key="8">
    <source>
        <dbReference type="SAM" id="Phobius"/>
    </source>
</evidence>
<evidence type="ECO:0000256" key="6">
    <source>
        <dbReference type="ARBA" id="ARBA00022989"/>
    </source>
</evidence>
<evidence type="ECO:0000256" key="4">
    <source>
        <dbReference type="ARBA" id="ARBA00022856"/>
    </source>
</evidence>
<feature type="transmembrane region" description="Helical" evidence="8">
    <location>
        <begin position="126"/>
        <end position="145"/>
    </location>
</feature>
<dbReference type="Pfam" id="PF03169">
    <property type="entry name" value="OPT"/>
    <property type="match status" value="2"/>
</dbReference>